<reference evidence="2" key="1">
    <citation type="submission" date="2017-09" db="EMBL/GenBank/DDBJ databases">
        <authorList>
            <person name="Varghese N."/>
            <person name="Submissions S."/>
        </authorList>
    </citation>
    <scope>NUCLEOTIDE SEQUENCE [LARGE SCALE GENOMIC DNA]</scope>
    <source>
        <strain evidence="2">JKS000234</strain>
    </source>
</reference>
<dbReference type="OrthoDB" id="6506932at2"/>
<protein>
    <submittedName>
        <fullName evidence="1">Uncharacterized protein</fullName>
    </submittedName>
</protein>
<accession>A0A286BTY2</accession>
<organism evidence="1 2">
    <name type="scientific">Candidatus Pantoea floridensis</name>
    <dbReference type="NCBI Taxonomy" id="1938870"/>
    <lineage>
        <taxon>Bacteria</taxon>
        <taxon>Pseudomonadati</taxon>
        <taxon>Pseudomonadota</taxon>
        <taxon>Gammaproteobacteria</taxon>
        <taxon>Enterobacterales</taxon>
        <taxon>Erwiniaceae</taxon>
        <taxon>Pantoea</taxon>
    </lineage>
</organism>
<dbReference type="RefSeq" id="WP_097095612.1">
    <property type="nucleotide sequence ID" value="NZ_OCMY01000001.1"/>
</dbReference>
<proteinExistence type="predicted"/>
<evidence type="ECO:0000313" key="1">
    <source>
        <dbReference type="EMBL" id="SOD37581.1"/>
    </source>
</evidence>
<dbReference type="AlphaFoldDB" id="A0A286BTY2"/>
<name>A0A286BTY2_9GAMM</name>
<keyword evidence="2" id="KW-1185">Reference proteome</keyword>
<gene>
    <name evidence="1" type="ORF">SAMN06273570_1941</name>
</gene>
<dbReference type="Proteomes" id="UP000219271">
    <property type="component" value="Unassembled WGS sequence"/>
</dbReference>
<dbReference type="EMBL" id="OCMY01000001">
    <property type="protein sequence ID" value="SOD37581.1"/>
    <property type="molecule type" value="Genomic_DNA"/>
</dbReference>
<evidence type="ECO:0000313" key="2">
    <source>
        <dbReference type="Proteomes" id="UP000219271"/>
    </source>
</evidence>
<sequence length="86" mass="9233">MRNEYQVLKNNLLNSYHNKVMVLKAATAVAPQVRENSIADHAFRLSIGLEGLVTVANASGDAESADELEKVVAQCSRGEIPLPAIA</sequence>